<dbReference type="Proteomes" id="UP001055879">
    <property type="component" value="Linkage Group LG03"/>
</dbReference>
<organism evidence="1 2">
    <name type="scientific">Arctium lappa</name>
    <name type="common">Greater burdock</name>
    <name type="synonym">Lappa major</name>
    <dbReference type="NCBI Taxonomy" id="4217"/>
    <lineage>
        <taxon>Eukaryota</taxon>
        <taxon>Viridiplantae</taxon>
        <taxon>Streptophyta</taxon>
        <taxon>Embryophyta</taxon>
        <taxon>Tracheophyta</taxon>
        <taxon>Spermatophyta</taxon>
        <taxon>Magnoliopsida</taxon>
        <taxon>eudicotyledons</taxon>
        <taxon>Gunneridae</taxon>
        <taxon>Pentapetalae</taxon>
        <taxon>asterids</taxon>
        <taxon>campanulids</taxon>
        <taxon>Asterales</taxon>
        <taxon>Asteraceae</taxon>
        <taxon>Carduoideae</taxon>
        <taxon>Cardueae</taxon>
        <taxon>Arctiinae</taxon>
        <taxon>Arctium</taxon>
    </lineage>
</organism>
<comment type="caution">
    <text evidence="1">The sequence shown here is derived from an EMBL/GenBank/DDBJ whole genome shotgun (WGS) entry which is preliminary data.</text>
</comment>
<evidence type="ECO:0000313" key="1">
    <source>
        <dbReference type="EMBL" id="KAI3747113.1"/>
    </source>
</evidence>
<protein>
    <submittedName>
        <fullName evidence="1">Uncharacterized protein</fullName>
    </submittedName>
</protein>
<sequence length="1397" mass="155540">MEQSSSMKTPMSTTLKLHSDPDGKEVNATIYRGTADLGLWYPKETGFELTAYSDADHAGNMLDRKSTSGHVQFLGDRLVSWASKKQNCVSTSTAEAEYVAAASCCSQVIWMRTQLKDYGFNYSRIPIYCDSKSAIAISSNPVQHTKTKHIDVRYHFIKDHVENGTIELYFVNSEHQLADLFTKALDEKQFNYLVSKLGTMAQNQPPAIDPIVDAELIPEDQFLPLTANNYHLDVTQPAIQHQVIIEILRGHPLSYALTETATVPILYLQQFWRSLHALEADGGFHLEGRIDHTPVLLTSDLFRQFLRLPTTGSVAGQEDFDPLVSDATLCTDLLSLGYGAELRIPSTFNRKHLSTLWYTLFTYINRCLSSITKGIDQTSAPILRIFHAVAFNRHVDFADLLWFELIQRVWSTASRWSNFVPFMRFLQIIIRNYMNLYPEIQCRSTHPTCPQHPTRKIPSHADPEGVVARQIPVGGARPERREGPRPRTRGGSVRIAGASGQGVSSAIIVRGSGVGSAVGTSQPSSSRQPSSPPTTETPMTEEATDSEAIQVQSSSVAATEETPATSDTEETQTATSASNEESSDSDGDDNQPPSGEIRRAEGVLVEHQEVSCVRERRSTLHSERTRVTGQPSSVVSPLATSSQVATSATQSHVLGLGIEEAAVDLAAHLHAQPSHSTISQQMVVSHDHGDLAHTLSGSHLEGADIETREQLPPFSPSLHARSLDSFVIHAIPRTQIPFSAIAGSLSGPAGTSIVNPPSGRLRGLGGSPTTAIITPTVNVGGSTSTVVATTGSLSDPGVTPTEFVSREYMDGSLKAVQSMMTEELDNIKRMVKGKGPATEPETTSTPSSLSAADLSIPELKSILLAKLIAQSQTEPTQDADLLSLLRSQASTPTPPTTHPIVSAEAFQIQQAMLQSLQQTVAVLTERLSAVEDICRGQAEWLKRRHDDQDDPDHHEGEKRQRRSEPESHVVESEQVEQGTGSGTRTEGQRQEQEREPVTDLILYDYSTVEKPEEFEFDSPIVPEDWAIILDPHEVTDTIEECANSERALVVMQEEVDEILHPDDQSSAVIPLLTYPVNHPEFSYTVFPERSPPASPVREPVNTTPTHPSKWERVRIKVPFLEESQKRIFAHWIRKYDEVVIHGLQSVKNKEKQRELVFVYRKFQHKYSKTKLRIVSVDKVIPAYFMKVKYTDFMVTREDGQQYCFSDADFPCLEPQDLLYILRDLKTRTVRPGEVIDALETVKRYLKCAMKLASVEDFQIGLESDQPKINLFKPDLSVPSDALNVPAFTVIKIPEFGMSYVNNNGVLRFIRFDQIARFCDGTLMFLKNKLKRALSQDEKGVQLLDSSYKALVLKALSEIEERLEYRTQIRYFEISFGFRKIYVPNWRDYQLLFKGGDC</sequence>
<proteinExistence type="predicted"/>
<keyword evidence="2" id="KW-1185">Reference proteome</keyword>
<accession>A0ACB9DKC6</accession>
<reference evidence="2" key="1">
    <citation type="journal article" date="2022" name="Mol. Ecol. Resour.">
        <title>The genomes of chicory, endive, great burdock and yacon provide insights into Asteraceae palaeo-polyploidization history and plant inulin production.</title>
        <authorList>
            <person name="Fan W."/>
            <person name="Wang S."/>
            <person name="Wang H."/>
            <person name="Wang A."/>
            <person name="Jiang F."/>
            <person name="Liu H."/>
            <person name="Zhao H."/>
            <person name="Xu D."/>
            <person name="Zhang Y."/>
        </authorList>
    </citation>
    <scope>NUCLEOTIDE SEQUENCE [LARGE SCALE GENOMIC DNA]</scope>
    <source>
        <strain evidence="2">cv. Niubang</strain>
    </source>
</reference>
<reference evidence="1 2" key="2">
    <citation type="journal article" date="2022" name="Mol. Ecol. Resour.">
        <title>The genomes of chicory, endive, great burdock and yacon provide insights into Asteraceae paleo-polyploidization history and plant inulin production.</title>
        <authorList>
            <person name="Fan W."/>
            <person name="Wang S."/>
            <person name="Wang H."/>
            <person name="Wang A."/>
            <person name="Jiang F."/>
            <person name="Liu H."/>
            <person name="Zhao H."/>
            <person name="Xu D."/>
            <person name="Zhang Y."/>
        </authorList>
    </citation>
    <scope>NUCLEOTIDE SEQUENCE [LARGE SCALE GENOMIC DNA]</scope>
    <source>
        <strain evidence="2">cv. Niubang</strain>
    </source>
</reference>
<evidence type="ECO:0000313" key="2">
    <source>
        <dbReference type="Proteomes" id="UP001055879"/>
    </source>
</evidence>
<gene>
    <name evidence="1" type="ORF">L6452_09560</name>
</gene>
<name>A0ACB9DKC6_ARCLA</name>
<dbReference type="EMBL" id="CM042049">
    <property type="protein sequence ID" value="KAI3747113.1"/>
    <property type="molecule type" value="Genomic_DNA"/>
</dbReference>